<dbReference type="PANTHER" id="PTHR11895:SF176">
    <property type="entry name" value="AMIDASE AMID-RELATED"/>
    <property type="match status" value="1"/>
</dbReference>
<keyword evidence="3" id="KW-1185">Reference proteome</keyword>
<dbReference type="EMBL" id="FOZW01000004">
    <property type="protein sequence ID" value="SFS74411.1"/>
    <property type="molecule type" value="Genomic_DNA"/>
</dbReference>
<dbReference type="GO" id="GO:0016740">
    <property type="term" value="F:transferase activity"/>
    <property type="evidence" value="ECO:0007669"/>
    <property type="project" value="UniProtKB-KW"/>
</dbReference>
<sequence>MSLVTISGLLSRLEAGETTATALLSDLQSRITARGTLSPFQRLEWERAFEQADLSDRARRERKPLGPLAGVPMAHKDMFDRKGSTVGFGGHPSARKTASGTALVLERLDAAGAVDFGRLQMSEFAMGPTGQNHHYGMPENPAVPGGVPGGSSSGSGVAVGMGLVPAALGSDTGGSIRVPAACNGVVGFKPSLGLVPLDRAMPLSWTQDTIGPLAASVDCARRVLSVISGGKTRAHGETPRRLRIAFDRGGFVEGISDRMRAALAETRGALAGQGHDLVSLDMGFYADLTEPANVIAIAEAATVHADRLRDCPETYGTQVRARLAQAAGISAQAYLRARQIREIAMARTAEEIFGAADLVILPGLADVAPQAEALVHAEGAEIARMISGMTGFTRPGSILGLPVLSLPVAWTSDGPLSLQIMGPRGSEDLIADLAQTLETSRQPVDAALAEPA</sequence>
<dbReference type="Pfam" id="PF01425">
    <property type="entry name" value="Amidase"/>
    <property type="match status" value="1"/>
</dbReference>
<dbReference type="STRING" id="311180.SAMN04488050_104255"/>
<feature type="domain" description="Amidase" evidence="1">
    <location>
        <begin position="29"/>
        <end position="429"/>
    </location>
</feature>
<dbReference type="InterPro" id="IPR020556">
    <property type="entry name" value="Amidase_CS"/>
</dbReference>
<dbReference type="OrthoDB" id="9777859at2"/>
<dbReference type="InterPro" id="IPR023631">
    <property type="entry name" value="Amidase_dom"/>
</dbReference>
<gene>
    <name evidence="2" type="ORF">SAMN04488050_104255</name>
</gene>
<dbReference type="Gene3D" id="3.90.1300.10">
    <property type="entry name" value="Amidase signature (AS) domain"/>
    <property type="match status" value="1"/>
</dbReference>
<dbReference type="AlphaFoldDB" id="A0A1I6SBS2"/>
<accession>A0A1I6SBS2</accession>
<proteinExistence type="predicted"/>
<evidence type="ECO:0000313" key="3">
    <source>
        <dbReference type="Proteomes" id="UP000199392"/>
    </source>
</evidence>
<dbReference type="SUPFAM" id="SSF75304">
    <property type="entry name" value="Amidase signature (AS) enzymes"/>
    <property type="match status" value="1"/>
</dbReference>
<organism evidence="2 3">
    <name type="scientific">Alloyangia pacifica</name>
    <dbReference type="NCBI Taxonomy" id="311180"/>
    <lineage>
        <taxon>Bacteria</taxon>
        <taxon>Pseudomonadati</taxon>
        <taxon>Pseudomonadota</taxon>
        <taxon>Alphaproteobacteria</taxon>
        <taxon>Rhodobacterales</taxon>
        <taxon>Roseobacteraceae</taxon>
        <taxon>Alloyangia</taxon>
    </lineage>
</organism>
<name>A0A1I6SBS2_9RHOB</name>
<protein>
    <submittedName>
        <fullName evidence="2">Aspartyl-tRNA(Asn)/glutamyl-tRNA(Gln) amidotransferase subunit A</fullName>
    </submittedName>
</protein>
<dbReference type="RefSeq" id="WP_092423760.1">
    <property type="nucleotide sequence ID" value="NZ_FNCL01000004.1"/>
</dbReference>
<dbReference type="PANTHER" id="PTHR11895">
    <property type="entry name" value="TRANSAMIDASE"/>
    <property type="match status" value="1"/>
</dbReference>
<evidence type="ECO:0000313" key="2">
    <source>
        <dbReference type="EMBL" id="SFS74411.1"/>
    </source>
</evidence>
<dbReference type="InterPro" id="IPR036928">
    <property type="entry name" value="AS_sf"/>
</dbReference>
<reference evidence="3" key="1">
    <citation type="submission" date="2016-10" db="EMBL/GenBank/DDBJ databases">
        <authorList>
            <person name="Varghese N."/>
            <person name="Submissions S."/>
        </authorList>
    </citation>
    <scope>NUCLEOTIDE SEQUENCE [LARGE SCALE GENOMIC DNA]</scope>
    <source>
        <strain evidence="3">DSM 26894</strain>
    </source>
</reference>
<evidence type="ECO:0000259" key="1">
    <source>
        <dbReference type="Pfam" id="PF01425"/>
    </source>
</evidence>
<dbReference type="Proteomes" id="UP000199392">
    <property type="component" value="Unassembled WGS sequence"/>
</dbReference>
<dbReference type="InterPro" id="IPR000120">
    <property type="entry name" value="Amidase"/>
</dbReference>
<keyword evidence="2" id="KW-0808">Transferase</keyword>
<dbReference type="PROSITE" id="PS00571">
    <property type="entry name" value="AMIDASES"/>
    <property type="match status" value="1"/>
</dbReference>